<dbReference type="AlphaFoldDB" id="A0A8R2D6Q1"/>
<dbReference type="OrthoDB" id="408532at2759"/>
<dbReference type="PANTHER" id="PTHR10066:SF67">
    <property type="entry name" value="BETA-GLUCURONIDASE"/>
    <property type="match status" value="1"/>
</dbReference>
<evidence type="ECO:0000313" key="5">
    <source>
        <dbReference type="Proteomes" id="UP000007819"/>
    </source>
</evidence>
<dbReference type="PANTHER" id="PTHR10066">
    <property type="entry name" value="BETA-GLUCURONIDASE"/>
    <property type="match status" value="1"/>
</dbReference>
<reference evidence="4" key="2">
    <citation type="submission" date="2022-06" db="UniProtKB">
        <authorList>
            <consortium name="EnsemblMetazoa"/>
        </authorList>
    </citation>
    <scope>IDENTIFICATION</scope>
</reference>
<accession>A0A8R2D6Q1</accession>
<dbReference type="GO" id="GO:0030246">
    <property type="term" value="F:carbohydrate binding"/>
    <property type="evidence" value="ECO:0007669"/>
    <property type="project" value="TreeGrafter"/>
</dbReference>
<dbReference type="InterPro" id="IPR006104">
    <property type="entry name" value="Glyco_hydro_2_N"/>
</dbReference>
<reference evidence="5" key="1">
    <citation type="submission" date="2010-06" db="EMBL/GenBank/DDBJ databases">
        <authorList>
            <person name="Jiang H."/>
            <person name="Abraham K."/>
            <person name="Ali S."/>
            <person name="Alsbrooks S.L."/>
            <person name="Anim B.N."/>
            <person name="Anosike U.S."/>
            <person name="Attaway T."/>
            <person name="Bandaranaike D.P."/>
            <person name="Battles P.K."/>
            <person name="Bell S.N."/>
            <person name="Bell A.V."/>
            <person name="Beltran B."/>
            <person name="Bickham C."/>
            <person name="Bustamante Y."/>
            <person name="Caleb T."/>
            <person name="Canada A."/>
            <person name="Cardenas V."/>
            <person name="Carter K."/>
            <person name="Chacko J."/>
            <person name="Chandrabose M.N."/>
            <person name="Chavez D."/>
            <person name="Chavez A."/>
            <person name="Chen L."/>
            <person name="Chu H.-S."/>
            <person name="Claassen K.J."/>
            <person name="Cockrell R."/>
            <person name="Collins M."/>
            <person name="Cooper J.A."/>
            <person name="Cree A."/>
            <person name="Curry S.M."/>
            <person name="Da Y."/>
            <person name="Dao M.D."/>
            <person name="Das B."/>
            <person name="Davila M.-L."/>
            <person name="Davy-Carroll L."/>
            <person name="Denson S."/>
            <person name="Dinh H."/>
            <person name="Ebong V.E."/>
            <person name="Edwards J.R."/>
            <person name="Egan A."/>
            <person name="El-Daye J."/>
            <person name="Escobedo L."/>
            <person name="Fernandez S."/>
            <person name="Fernando P.R."/>
            <person name="Flagg N."/>
            <person name="Forbes L.D."/>
            <person name="Fowler R.G."/>
            <person name="Fu Q."/>
            <person name="Gabisi R.A."/>
            <person name="Ganer J."/>
            <person name="Garbino Pronczuk A."/>
            <person name="Garcia R.M."/>
            <person name="Garner T."/>
            <person name="Garrett T.E."/>
            <person name="Gonzalez D.A."/>
            <person name="Hamid H."/>
            <person name="Hawkins E.S."/>
            <person name="Hirani K."/>
            <person name="Hogues M.E."/>
            <person name="Hollins B."/>
            <person name="Hsiao C.-H."/>
            <person name="Jabil R."/>
            <person name="James M.L."/>
            <person name="Jhangiani S.N."/>
            <person name="Johnson B."/>
            <person name="Johnson Q."/>
            <person name="Joshi V."/>
            <person name="Kalu J.B."/>
            <person name="Kam C."/>
            <person name="Kashfia A."/>
            <person name="Keebler J."/>
            <person name="Kisamo H."/>
            <person name="Kovar C.L."/>
            <person name="Lago L.A."/>
            <person name="Lai C.-Y."/>
            <person name="Laidlaw J."/>
            <person name="Lara F."/>
            <person name="Le T.-K."/>
            <person name="Lee S.L."/>
            <person name="Legall F.H."/>
            <person name="Lemon S.J."/>
            <person name="Lewis L.R."/>
            <person name="Li B."/>
            <person name="Liu Y."/>
            <person name="Liu Y.-S."/>
            <person name="Lopez J."/>
            <person name="Lozado R.J."/>
            <person name="Lu J."/>
            <person name="Madu R.C."/>
            <person name="Maheshwari M."/>
            <person name="Maheshwari R."/>
            <person name="Malloy K."/>
            <person name="Martinez E."/>
            <person name="Mathew T."/>
            <person name="Mercado I.C."/>
            <person name="Mercado C."/>
            <person name="Meyer B."/>
            <person name="Montgomery K."/>
            <person name="Morgan M.B."/>
            <person name="Munidasa M."/>
            <person name="Nazareth L.V."/>
            <person name="Nelson J."/>
            <person name="Ng B.M."/>
            <person name="Nguyen N.B."/>
            <person name="Nguyen P.Q."/>
            <person name="Nguyen T."/>
            <person name="Obregon M."/>
            <person name="Okwuonu G.O."/>
            <person name="Onwere C.G."/>
            <person name="Orozco G."/>
            <person name="Parra A."/>
            <person name="Patel S."/>
            <person name="Patil S."/>
            <person name="Perez A."/>
            <person name="Perez Y."/>
            <person name="Pham C."/>
            <person name="Primus E.L."/>
            <person name="Pu L.-L."/>
            <person name="Puazo M."/>
            <person name="Qin X."/>
            <person name="Quiroz J.B."/>
            <person name="Reese J."/>
            <person name="Richards S."/>
            <person name="Rives C.M."/>
            <person name="Robberts R."/>
            <person name="Ruiz S.J."/>
            <person name="Ruiz M.J."/>
            <person name="Santibanez J."/>
            <person name="Schneider B.W."/>
            <person name="Sisson I."/>
            <person name="Smith M."/>
            <person name="Sodergren E."/>
            <person name="Song X.-Z."/>
            <person name="Song B.B."/>
            <person name="Summersgill H."/>
            <person name="Thelus R."/>
            <person name="Thornton R.D."/>
            <person name="Trejos Z.Y."/>
            <person name="Usmani K."/>
            <person name="Vattathil S."/>
            <person name="Villasana D."/>
            <person name="Walker D.L."/>
            <person name="Wang S."/>
            <person name="Wang K."/>
            <person name="White C.S."/>
            <person name="Williams A.C."/>
            <person name="Williamson J."/>
            <person name="Wilson K."/>
            <person name="Woghiren I.O."/>
            <person name="Woodworth J.R."/>
            <person name="Worley K.C."/>
            <person name="Wright R.A."/>
            <person name="Wu W."/>
            <person name="Young L."/>
            <person name="Zhang L."/>
            <person name="Zhang J."/>
            <person name="Zhu Y."/>
            <person name="Muzny D.M."/>
            <person name="Weinstock G."/>
            <person name="Gibbs R.A."/>
        </authorList>
    </citation>
    <scope>NUCLEOTIDE SEQUENCE [LARGE SCALE GENOMIC DNA]</scope>
    <source>
        <strain evidence="5">LSR1</strain>
    </source>
</reference>
<evidence type="ECO:0000259" key="3">
    <source>
        <dbReference type="Pfam" id="PF02837"/>
    </source>
</evidence>
<dbReference type="KEGG" id="api:107885112"/>
<keyword evidence="5" id="KW-1185">Reference proteome</keyword>
<protein>
    <recommendedName>
        <fullName evidence="3">Glycosyl hydrolases family 2 sugar binding domain-containing protein</fullName>
    </recommendedName>
</protein>
<dbReference type="Proteomes" id="UP000007819">
    <property type="component" value="Chromosome A3"/>
</dbReference>
<feature type="domain" description="Glycosyl hydrolases family 2 sugar binding" evidence="3">
    <location>
        <begin position="36"/>
        <end position="166"/>
    </location>
</feature>
<feature type="chain" id="PRO_5035905919" description="Glycosyl hydrolases family 2 sugar binding domain-containing protein" evidence="2">
    <location>
        <begin position="23"/>
        <end position="207"/>
    </location>
</feature>
<evidence type="ECO:0000256" key="1">
    <source>
        <dbReference type="ARBA" id="ARBA00007401"/>
    </source>
</evidence>
<evidence type="ECO:0000256" key="2">
    <source>
        <dbReference type="SAM" id="SignalP"/>
    </source>
</evidence>
<name>A0A8R2D6Q1_ACYPI</name>
<dbReference type="EnsemblMetazoa" id="XM_016808575.1">
    <property type="protein sequence ID" value="XP_016664064.1"/>
    <property type="gene ID" value="LOC107885112"/>
</dbReference>
<dbReference type="InterPro" id="IPR008979">
    <property type="entry name" value="Galactose-bd-like_sf"/>
</dbReference>
<dbReference type="GO" id="GO:0004566">
    <property type="term" value="F:beta-glucuronidase activity"/>
    <property type="evidence" value="ECO:0007669"/>
    <property type="project" value="TreeGrafter"/>
</dbReference>
<evidence type="ECO:0000313" key="4">
    <source>
        <dbReference type="EnsemblMetazoa" id="XP_016664064.1"/>
    </source>
</evidence>
<feature type="signal peptide" evidence="2">
    <location>
        <begin position="1"/>
        <end position="22"/>
    </location>
</feature>
<dbReference type="GO" id="GO:0005975">
    <property type="term" value="P:carbohydrate metabolic process"/>
    <property type="evidence" value="ECO:0007669"/>
    <property type="project" value="InterPro"/>
</dbReference>
<dbReference type="SUPFAM" id="SSF49785">
    <property type="entry name" value="Galactose-binding domain-like"/>
    <property type="match status" value="1"/>
</dbReference>
<dbReference type="Pfam" id="PF02837">
    <property type="entry name" value="Glyco_hydro_2_N"/>
    <property type="match status" value="1"/>
</dbReference>
<dbReference type="RefSeq" id="XP_016664064.1">
    <property type="nucleotide sequence ID" value="XM_016808575.1"/>
</dbReference>
<sequence>MVRPSETAMFLLLVTFVAPSLASNILYPVESESRELRTLHGLWNFKISPLSNQQIGFDKKWYAERFETLGDYWKMPVPSSYNDISTNSTIRDYVGWSWYQYEFYVPKRWTDDQLNVFLRFGSVHFKSIVWLNGQLCVEHEGGHLPFVGDATRFLKYGESNLIVVAVNNTLRPDTIPQGYTKSRTTRTSIQKVIEYILTSLITLIILV</sequence>
<dbReference type="GO" id="GO:0019391">
    <property type="term" value="P:glucuronoside catabolic process"/>
    <property type="evidence" value="ECO:0007669"/>
    <property type="project" value="TreeGrafter"/>
</dbReference>
<keyword evidence="2" id="KW-0732">Signal</keyword>
<dbReference type="FunFam" id="2.60.120.260:FF:000027">
    <property type="entry name" value="Beta-glucuronidase"/>
    <property type="match status" value="1"/>
</dbReference>
<proteinExistence type="inferred from homology"/>
<organism evidence="4 5">
    <name type="scientific">Acyrthosiphon pisum</name>
    <name type="common">Pea aphid</name>
    <dbReference type="NCBI Taxonomy" id="7029"/>
    <lineage>
        <taxon>Eukaryota</taxon>
        <taxon>Metazoa</taxon>
        <taxon>Ecdysozoa</taxon>
        <taxon>Arthropoda</taxon>
        <taxon>Hexapoda</taxon>
        <taxon>Insecta</taxon>
        <taxon>Pterygota</taxon>
        <taxon>Neoptera</taxon>
        <taxon>Paraneoptera</taxon>
        <taxon>Hemiptera</taxon>
        <taxon>Sternorrhyncha</taxon>
        <taxon>Aphidomorpha</taxon>
        <taxon>Aphidoidea</taxon>
        <taxon>Aphididae</taxon>
        <taxon>Macrosiphini</taxon>
        <taxon>Acyrthosiphon</taxon>
    </lineage>
</organism>
<dbReference type="GO" id="GO:0005615">
    <property type="term" value="C:extracellular space"/>
    <property type="evidence" value="ECO:0007669"/>
    <property type="project" value="TreeGrafter"/>
</dbReference>
<comment type="similarity">
    <text evidence="1">Belongs to the glycosyl hydrolase 2 family.</text>
</comment>
<dbReference type="GeneID" id="107885112"/>
<dbReference type="Gene3D" id="2.60.120.260">
    <property type="entry name" value="Galactose-binding domain-like"/>
    <property type="match status" value="1"/>
</dbReference>